<dbReference type="OrthoDB" id="270173at2759"/>
<dbReference type="STRING" id="1003232.J9D4P7"/>
<organism evidence="5 6">
    <name type="scientific">Edhazardia aedis (strain USNM 41457)</name>
    <name type="common">Microsporidian parasite</name>
    <dbReference type="NCBI Taxonomy" id="1003232"/>
    <lineage>
        <taxon>Eukaryota</taxon>
        <taxon>Fungi</taxon>
        <taxon>Fungi incertae sedis</taxon>
        <taxon>Microsporidia</taxon>
        <taxon>Edhazardia</taxon>
    </lineage>
</organism>
<dbReference type="GO" id="GO:0003899">
    <property type="term" value="F:DNA-directed RNA polymerase activity"/>
    <property type="evidence" value="ECO:0007669"/>
    <property type="project" value="EnsemblFungi"/>
</dbReference>
<sequence length="244" mass="28143">MQLTVIEQTDNVLSLRLEKTTIAFANSLRRVLISEIPSIAFDLILIKENTTVLPDDYIAHRIGLIPIFHTNDPKHNLISHTECHCQGYCESCSITCDLVQANTTSECLLVTSSSLLPKNFERKMFNENIPIVKLQRRQKLCLTAVARKGIAKDNSKWQVVNNVGFEYDPDNKLRHTKYWIEENVEKEWPGVKEKEFEMMDGPGPITMKINVNNGHDIGLIIRESFDVLKEKIDWLRQMLEDFNE</sequence>
<dbReference type="InterPro" id="IPR011263">
    <property type="entry name" value="DNA-dir_RNA_pol_RpoA/D/Rpb3"/>
</dbReference>
<evidence type="ECO:0000313" key="5">
    <source>
        <dbReference type="EMBL" id="EJW02781.1"/>
    </source>
</evidence>
<dbReference type="AlphaFoldDB" id="J9D4P7"/>
<dbReference type="EMBL" id="AFBI03000056">
    <property type="protein sequence ID" value="EJW02781.1"/>
    <property type="molecule type" value="Genomic_DNA"/>
</dbReference>
<comment type="similarity">
    <text evidence="3">Belongs to the archaeal Rpo3/eukaryotic RPB3 RNA polymerase subunit family.</text>
</comment>
<accession>J9D4P7</accession>
<evidence type="ECO:0000256" key="2">
    <source>
        <dbReference type="ARBA" id="ARBA00023163"/>
    </source>
</evidence>
<gene>
    <name evidence="5" type="ORF">EDEG_02821</name>
</gene>
<dbReference type="Pfam" id="PF01000">
    <property type="entry name" value="RNA_pol_A_bac"/>
    <property type="match status" value="1"/>
</dbReference>
<name>J9D4P7_EDHAE</name>
<protein>
    <recommendedName>
        <fullName evidence="4">DNA-directed RNA polymerase RpoA/D/Rpb3-type domain-containing protein</fullName>
    </recommendedName>
</protein>
<dbReference type="OMA" id="AKWQPCN"/>
<dbReference type="InterPro" id="IPR011262">
    <property type="entry name" value="DNA-dir_RNA_pol_insert"/>
</dbReference>
<dbReference type="InterPro" id="IPR036643">
    <property type="entry name" value="RNApol_insert_sf"/>
</dbReference>
<proteinExistence type="inferred from homology"/>
<reference evidence="5 6" key="1">
    <citation type="submission" date="2011-08" db="EMBL/GenBank/DDBJ databases">
        <authorList>
            <person name="Liu Z.J."/>
            <person name="Shi F.L."/>
            <person name="Lu J.Q."/>
            <person name="Li M."/>
            <person name="Wang Z.L."/>
        </authorList>
    </citation>
    <scope>NUCLEOTIDE SEQUENCE [LARGE SCALE GENOMIC DNA]</scope>
    <source>
        <strain evidence="5 6">USNM 41457</strain>
    </source>
</reference>
<dbReference type="SMART" id="SM00662">
    <property type="entry name" value="RPOLD"/>
    <property type="match status" value="1"/>
</dbReference>
<keyword evidence="1" id="KW-0240">DNA-directed RNA polymerase</keyword>
<dbReference type="VEuPathDB" id="MicrosporidiaDB:EDEG_02821"/>
<dbReference type="GO" id="GO:0003968">
    <property type="term" value="F:RNA-directed RNA polymerase activity"/>
    <property type="evidence" value="ECO:0007669"/>
    <property type="project" value="EnsemblFungi"/>
</dbReference>
<dbReference type="GO" id="GO:0006369">
    <property type="term" value="P:termination of RNA polymerase II transcription"/>
    <property type="evidence" value="ECO:0007669"/>
    <property type="project" value="EnsemblFungi"/>
</dbReference>
<dbReference type="SUPFAM" id="SSF56553">
    <property type="entry name" value="Insert subdomain of RNA polymerase alpha subunit"/>
    <property type="match status" value="1"/>
</dbReference>
<dbReference type="GO" id="GO:0006367">
    <property type="term" value="P:transcription initiation at RNA polymerase II promoter"/>
    <property type="evidence" value="ECO:0007669"/>
    <property type="project" value="EnsemblFungi"/>
</dbReference>
<dbReference type="GO" id="GO:0046983">
    <property type="term" value="F:protein dimerization activity"/>
    <property type="evidence" value="ECO:0007669"/>
    <property type="project" value="InterPro"/>
</dbReference>
<evidence type="ECO:0000256" key="1">
    <source>
        <dbReference type="ARBA" id="ARBA00022478"/>
    </source>
</evidence>
<dbReference type="PANTHER" id="PTHR11800:SF2">
    <property type="entry name" value="DNA-DIRECTED RNA POLYMERASE II SUBUNIT RPB3"/>
    <property type="match status" value="1"/>
</dbReference>
<dbReference type="InterPro" id="IPR036603">
    <property type="entry name" value="RBP11-like"/>
</dbReference>
<reference evidence="6" key="2">
    <citation type="submission" date="2015-07" db="EMBL/GenBank/DDBJ databases">
        <title>Contrasting host-pathogen interactions and genome evolution in two generalist and specialist microsporidian pathogens of mosquitoes.</title>
        <authorList>
            <consortium name="The Broad Institute Genomics Platform"/>
            <consortium name="The Broad Institute Genome Sequencing Center for Infectious Disease"/>
            <person name="Cuomo C.A."/>
            <person name="Sanscrainte N.D."/>
            <person name="Goldberg J.M."/>
            <person name="Heiman D."/>
            <person name="Young S."/>
            <person name="Zeng Q."/>
            <person name="Becnel J.J."/>
            <person name="Birren B.W."/>
        </authorList>
    </citation>
    <scope>NUCLEOTIDE SEQUENCE [LARGE SCALE GENOMIC DNA]</scope>
    <source>
        <strain evidence="6">USNM 41457</strain>
    </source>
</reference>
<dbReference type="GO" id="GO:0005665">
    <property type="term" value="C:RNA polymerase II, core complex"/>
    <property type="evidence" value="ECO:0007669"/>
    <property type="project" value="EnsemblFungi"/>
</dbReference>
<dbReference type="GO" id="GO:0000785">
    <property type="term" value="C:chromatin"/>
    <property type="evidence" value="ECO:0007669"/>
    <property type="project" value="EnsemblFungi"/>
</dbReference>
<evidence type="ECO:0000313" key="6">
    <source>
        <dbReference type="Proteomes" id="UP000003163"/>
    </source>
</evidence>
<evidence type="ECO:0000259" key="4">
    <source>
        <dbReference type="SMART" id="SM00662"/>
    </source>
</evidence>
<dbReference type="InterPro" id="IPR022842">
    <property type="entry name" value="RNAP_Rpo3/Rpb3/RPAC1"/>
</dbReference>
<keyword evidence="6" id="KW-1185">Reference proteome</keyword>
<dbReference type="HAMAP" id="MF_00320">
    <property type="entry name" value="RNApol_arch_Rpo3"/>
    <property type="match status" value="1"/>
</dbReference>
<dbReference type="Gene3D" id="3.30.1360.10">
    <property type="entry name" value="RNA polymerase, RBP11-like subunit"/>
    <property type="match status" value="1"/>
</dbReference>
<dbReference type="Proteomes" id="UP000003163">
    <property type="component" value="Unassembled WGS sequence"/>
</dbReference>
<dbReference type="SUPFAM" id="SSF55257">
    <property type="entry name" value="RBP11-like subunits of RNA polymerase"/>
    <property type="match status" value="1"/>
</dbReference>
<dbReference type="Pfam" id="PF01193">
    <property type="entry name" value="RNA_pol_L"/>
    <property type="match status" value="1"/>
</dbReference>
<dbReference type="InParanoid" id="J9D4P7"/>
<dbReference type="HOGENOM" id="CLU_038421_1_0_1"/>
<evidence type="ECO:0000256" key="3">
    <source>
        <dbReference type="ARBA" id="ARBA00025804"/>
    </source>
</evidence>
<dbReference type="GO" id="GO:0003677">
    <property type="term" value="F:DNA binding"/>
    <property type="evidence" value="ECO:0007669"/>
    <property type="project" value="EnsemblFungi"/>
</dbReference>
<dbReference type="PANTHER" id="PTHR11800">
    <property type="entry name" value="DNA-DIRECTED RNA POLYMERASE"/>
    <property type="match status" value="1"/>
</dbReference>
<dbReference type="FunCoup" id="J9D4P7">
    <property type="interactions" value="207"/>
</dbReference>
<dbReference type="InterPro" id="IPR050518">
    <property type="entry name" value="Rpo3/RPB3_RNA_Pol_subunit"/>
</dbReference>
<comment type="caution">
    <text evidence="5">The sequence shown here is derived from an EMBL/GenBank/DDBJ whole genome shotgun (WGS) entry which is preliminary data.</text>
</comment>
<dbReference type="Gene3D" id="2.170.120.12">
    <property type="entry name" value="DNA-directed RNA polymerase, insert domain"/>
    <property type="match status" value="1"/>
</dbReference>
<dbReference type="GO" id="GO:0006368">
    <property type="term" value="P:transcription elongation by RNA polymerase II"/>
    <property type="evidence" value="ECO:0007669"/>
    <property type="project" value="EnsemblFungi"/>
</dbReference>
<feature type="domain" description="DNA-directed RNA polymerase RpoA/D/Rpb3-type" evidence="4">
    <location>
        <begin position="12"/>
        <end position="238"/>
    </location>
</feature>
<keyword evidence="2" id="KW-0804">Transcription</keyword>